<dbReference type="PANTHER" id="PTHR46018">
    <property type="entry name" value="ZINC PHOSPHODIESTERASE ELAC PROTEIN 1"/>
    <property type="match status" value="1"/>
</dbReference>
<keyword evidence="3" id="KW-1185">Reference proteome</keyword>
<evidence type="ECO:0000259" key="1">
    <source>
        <dbReference type="SMART" id="SM00849"/>
    </source>
</evidence>
<proteinExistence type="predicted"/>
<dbReference type="Proteomes" id="UP000236151">
    <property type="component" value="Unassembled WGS sequence"/>
</dbReference>
<dbReference type="GO" id="GO:0042781">
    <property type="term" value="F:3'-tRNA processing endoribonuclease activity"/>
    <property type="evidence" value="ECO:0007669"/>
    <property type="project" value="TreeGrafter"/>
</dbReference>
<dbReference type="Pfam" id="PF12706">
    <property type="entry name" value="Lactamase_B_2"/>
    <property type="match status" value="1"/>
</dbReference>
<dbReference type="EMBL" id="NIOJ01000001">
    <property type="protein sequence ID" value="PNU01486.1"/>
    <property type="molecule type" value="Genomic_DNA"/>
</dbReference>
<dbReference type="PANTHER" id="PTHR46018:SF4">
    <property type="entry name" value="METALLO-HYDROLASE YHFI-RELATED"/>
    <property type="match status" value="1"/>
</dbReference>
<dbReference type="InterPro" id="IPR036866">
    <property type="entry name" value="RibonucZ/Hydroxyglut_hydro"/>
</dbReference>
<dbReference type="RefSeq" id="WP_103079715.1">
    <property type="nucleotide sequence ID" value="NZ_CP021850.1"/>
</dbReference>
<dbReference type="SUPFAM" id="SSF56281">
    <property type="entry name" value="Metallo-hydrolase/oxidoreductase"/>
    <property type="match status" value="1"/>
</dbReference>
<name>A0A2K2F5Q2_9CLOT</name>
<dbReference type="Gene3D" id="3.60.15.10">
    <property type="entry name" value="Ribonuclease Z/Hydroxyacylglutathione hydrolase-like"/>
    <property type="match status" value="1"/>
</dbReference>
<dbReference type="PROSITE" id="PS51257">
    <property type="entry name" value="PROKAR_LIPOPROTEIN"/>
    <property type="match status" value="1"/>
</dbReference>
<protein>
    <submittedName>
        <fullName evidence="2">MBL fold metallo-hydrolase</fullName>
    </submittedName>
</protein>
<dbReference type="OrthoDB" id="9800940at2"/>
<dbReference type="KEGG" id="cthd:CDO33_16300"/>
<feature type="domain" description="Metallo-beta-lactamase" evidence="1">
    <location>
        <begin position="18"/>
        <end position="194"/>
    </location>
</feature>
<keyword evidence="2" id="KW-0378">Hydrolase</keyword>
<gene>
    <name evidence="2" type="ORF">CDQ84_00310</name>
</gene>
<evidence type="ECO:0000313" key="3">
    <source>
        <dbReference type="Proteomes" id="UP000236151"/>
    </source>
</evidence>
<dbReference type="AlphaFoldDB" id="A0A2K2F5Q2"/>
<sequence>MKLTILGNNGPFPAAGGACSGYLITEGEHKLLIDCGNGVLSNLQKYTRFEDLDAIILTHLHSDHMSDMMVLRYAVDIKMKRGLMSKPIKVYAPDQPMDEYERLNIKNVFDLASIDSNTVLNIGGMRLSFAEMKHPVKCFAVSIESKGKRFVFSGDTSWTENIVRFAENADLLMLDAGLLSRDKKDENVPHLTARECGIVAMKSGAKRLLLTHFWPDYDTNELLAEAAEEYPKAEIAKLLAEYDV</sequence>
<dbReference type="CDD" id="cd07716">
    <property type="entry name" value="RNaseZ_short-form-like_MBL-fold"/>
    <property type="match status" value="1"/>
</dbReference>
<organism evidence="2 3">
    <name type="scientific">Clostridium thermosuccinogenes</name>
    <dbReference type="NCBI Taxonomy" id="84032"/>
    <lineage>
        <taxon>Bacteria</taxon>
        <taxon>Bacillati</taxon>
        <taxon>Bacillota</taxon>
        <taxon>Clostridia</taxon>
        <taxon>Eubacteriales</taxon>
        <taxon>Clostridiaceae</taxon>
        <taxon>Clostridium</taxon>
    </lineage>
</organism>
<dbReference type="InterPro" id="IPR001279">
    <property type="entry name" value="Metallo-B-lactamas"/>
</dbReference>
<comment type="caution">
    <text evidence="2">The sequence shown here is derived from an EMBL/GenBank/DDBJ whole genome shotgun (WGS) entry which is preliminary data.</text>
</comment>
<reference evidence="2 3" key="1">
    <citation type="submission" date="2017-06" db="EMBL/GenBank/DDBJ databases">
        <title>Investigating the central metabolism of Clostridium thermosuccinogenes.</title>
        <authorList>
            <person name="Koendjbiharie J.G."/>
            <person name="van Kranenburg R."/>
        </authorList>
    </citation>
    <scope>NUCLEOTIDE SEQUENCE [LARGE SCALE GENOMIC DNA]</scope>
    <source>
        <strain evidence="2 3">DSM 5806</strain>
    </source>
</reference>
<accession>A0A2K2F5Q2</accession>
<dbReference type="SMART" id="SM00849">
    <property type="entry name" value="Lactamase_B"/>
    <property type="match status" value="1"/>
</dbReference>
<evidence type="ECO:0000313" key="2">
    <source>
        <dbReference type="EMBL" id="PNU01486.1"/>
    </source>
</evidence>